<dbReference type="EMBL" id="JACOQL010000001">
    <property type="protein sequence ID" value="MBC9245569.1"/>
    <property type="molecule type" value="Genomic_DNA"/>
</dbReference>
<reference evidence="1" key="1">
    <citation type="submission" date="2020-08" db="EMBL/GenBank/DDBJ databases">
        <title>Paracoccus amoyensis sp. nov., isolated from the surface seawater at coast of Xiamen, Fujian.</title>
        <authorList>
            <person name="Lyu L."/>
        </authorList>
    </citation>
    <scope>NUCLEOTIDE SEQUENCE</scope>
    <source>
        <strain evidence="1">11-3</strain>
    </source>
</reference>
<keyword evidence="2" id="KW-1185">Reference proteome</keyword>
<dbReference type="RefSeq" id="WP_187791979.1">
    <property type="nucleotide sequence ID" value="NZ_JACOQL010000001.1"/>
</dbReference>
<gene>
    <name evidence="1" type="ORF">H4P12_02310</name>
</gene>
<dbReference type="AlphaFoldDB" id="A0A926GDW0"/>
<sequence length="235" mass="23857">MASETTRLGLSLLQAAQAQKHITVNEALMRLDGVVNLVLQSVSNTAPPATVTDGQCWGVPAGAAGAWSGKTGTIAVGSNGGWIFVPAMLGMRGFIVDRGVEAVHDGAVWVEGVLSLGRLGSALTTGMVEADVNVTAGGNMDTGVTIPANAMVIGATAKVLNNLTGTLSSWALGTTGAIDRFGKGLGKSAGSYARGMLGSPMTYYASANLIMTGVGGNFSGGKVRLAVHWLELRVP</sequence>
<proteinExistence type="predicted"/>
<dbReference type="Proteomes" id="UP000608594">
    <property type="component" value="Unassembled WGS sequence"/>
</dbReference>
<organism evidence="1 2">
    <name type="scientific">Paracoccus amoyensis</name>
    <dbReference type="NCBI Taxonomy" id="2760093"/>
    <lineage>
        <taxon>Bacteria</taxon>
        <taxon>Pseudomonadati</taxon>
        <taxon>Pseudomonadota</taxon>
        <taxon>Alphaproteobacteria</taxon>
        <taxon>Rhodobacterales</taxon>
        <taxon>Paracoccaceae</taxon>
        <taxon>Paracoccus</taxon>
    </lineage>
</organism>
<protein>
    <submittedName>
        <fullName evidence="1">DUF2793 domain-containing protein</fullName>
    </submittedName>
</protein>
<evidence type="ECO:0000313" key="2">
    <source>
        <dbReference type="Proteomes" id="UP000608594"/>
    </source>
</evidence>
<comment type="caution">
    <text evidence="1">The sequence shown here is derived from an EMBL/GenBank/DDBJ whole genome shotgun (WGS) entry which is preliminary data.</text>
</comment>
<accession>A0A926GDW0</accession>
<dbReference type="Pfam" id="PF10983">
    <property type="entry name" value="DUF2793"/>
    <property type="match status" value="1"/>
</dbReference>
<dbReference type="InterPro" id="IPR021251">
    <property type="entry name" value="DUF2793"/>
</dbReference>
<evidence type="ECO:0000313" key="1">
    <source>
        <dbReference type="EMBL" id="MBC9245569.1"/>
    </source>
</evidence>
<name>A0A926GDW0_9RHOB</name>